<keyword evidence="1" id="KW-0805">Transcription regulation</keyword>
<dbReference type="RefSeq" id="WP_232226025.1">
    <property type="nucleotide sequence ID" value="NZ_APNK01000010.1"/>
</dbReference>
<evidence type="ECO:0000313" key="7">
    <source>
        <dbReference type="Proteomes" id="UP000028302"/>
    </source>
</evidence>
<dbReference type="SUPFAM" id="SSF55781">
    <property type="entry name" value="GAF domain-like"/>
    <property type="match status" value="1"/>
</dbReference>
<name>A0A084ILR3_SALHC</name>
<dbReference type="SUPFAM" id="SSF46785">
    <property type="entry name" value="Winged helix' DNA-binding domain"/>
    <property type="match status" value="1"/>
</dbReference>
<feature type="domain" description="IclR-ED" evidence="5">
    <location>
        <begin position="73"/>
        <end position="256"/>
    </location>
</feature>
<dbReference type="eggNOG" id="COG1414">
    <property type="taxonomic scope" value="Bacteria"/>
</dbReference>
<evidence type="ECO:0000256" key="3">
    <source>
        <dbReference type="ARBA" id="ARBA00023163"/>
    </source>
</evidence>
<comment type="caution">
    <text evidence="6">The sequence shown here is derived from an EMBL/GenBank/DDBJ whole genome shotgun (WGS) entry which is preliminary data.</text>
</comment>
<organism evidence="6 7">
    <name type="scientific">Salinisphaera hydrothermalis (strain C41B8)</name>
    <dbReference type="NCBI Taxonomy" id="1304275"/>
    <lineage>
        <taxon>Bacteria</taxon>
        <taxon>Pseudomonadati</taxon>
        <taxon>Pseudomonadota</taxon>
        <taxon>Gammaproteobacteria</taxon>
        <taxon>Salinisphaerales</taxon>
        <taxon>Salinisphaeraceae</taxon>
        <taxon>Salinisphaera</taxon>
    </lineage>
</organism>
<dbReference type="SMART" id="SM00346">
    <property type="entry name" value="HTH_ICLR"/>
    <property type="match status" value="1"/>
</dbReference>
<evidence type="ECO:0000256" key="1">
    <source>
        <dbReference type="ARBA" id="ARBA00023015"/>
    </source>
</evidence>
<dbReference type="Gene3D" id="3.30.450.40">
    <property type="match status" value="1"/>
</dbReference>
<dbReference type="PANTHER" id="PTHR30136:SF33">
    <property type="entry name" value="TRANSCRIPTIONAL REGULATORY PROTEIN"/>
    <property type="match status" value="1"/>
</dbReference>
<dbReference type="InterPro" id="IPR050707">
    <property type="entry name" value="HTH_MetabolicPath_Reg"/>
</dbReference>
<dbReference type="GO" id="GO:0045892">
    <property type="term" value="P:negative regulation of DNA-templated transcription"/>
    <property type="evidence" value="ECO:0007669"/>
    <property type="project" value="TreeGrafter"/>
</dbReference>
<dbReference type="Pfam" id="PF09339">
    <property type="entry name" value="HTH_IclR"/>
    <property type="match status" value="1"/>
</dbReference>
<dbReference type="PANTHER" id="PTHR30136">
    <property type="entry name" value="HELIX-TURN-HELIX TRANSCRIPTIONAL REGULATOR, ICLR FAMILY"/>
    <property type="match status" value="1"/>
</dbReference>
<protein>
    <submittedName>
        <fullName evidence="6">IclR helix-turn-helix domain family protein</fullName>
    </submittedName>
</protein>
<keyword evidence="7" id="KW-1185">Reference proteome</keyword>
<feature type="domain" description="HTH iclR-type" evidence="4">
    <location>
        <begin position="10"/>
        <end position="72"/>
    </location>
</feature>
<dbReference type="InterPro" id="IPR036390">
    <property type="entry name" value="WH_DNA-bd_sf"/>
</dbReference>
<sequence length="261" mass="28975">MDGKKDPNFVTALARGLELMRCYGDAAEYLGNAELAKRTGIPRPTVSRLTATLTQLGYLIYVPHLERYRLGPRVLDLGYRYLASEGVSNIARPFMQELADATDCFIALGVAEGTQMTYTQTCQGPGPLIMRMGTGSRVPMAHTAIGRAFLAALPADQRRPYCDLIQRDDPSAWPHIERALDRADREYAQFGFCVAESEWTRDVSGVGVPLVLENGRRVVAFNCSGSSLRLSYQILTENLGPRLRDMVTQVRELIEGRDDRG</sequence>
<dbReference type="Pfam" id="PF01614">
    <property type="entry name" value="IclR_C"/>
    <property type="match status" value="1"/>
</dbReference>
<proteinExistence type="predicted"/>
<keyword evidence="3" id="KW-0804">Transcription</keyword>
<dbReference type="PATRIC" id="fig|1304275.5.peg.1770"/>
<dbReference type="GO" id="GO:0003700">
    <property type="term" value="F:DNA-binding transcription factor activity"/>
    <property type="evidence" value="ECO:0007669"/>
    <property type="project" value="TreeGrafter"/>
</dbReference>
<gene>
    <name evidence="6" type="ORF">C41B8_08680</name>
</gene>
<keyword evidence="2" id="KW-0238">DNA-binding</keyword>
<evidence type="ECO:0000256" key="2">
    <source>
        <dbReference type="ARBA" id="ARBA00023125"/>
    </source>
</evidence>
<dbReference type="InterPro" id="IPR014757">
    <property type="entry name" value="Tscrpt_reg_IclR_C"/>
</dbReference>
<dbReference type="InterPro" id="IPR036388">
    <property type="entry name" value="WH-like_DNA-bd_sf"/>
</dbReference>
<dbReference type="EMBL" id="APNK01000010">
    <property type="protein sequence ID" value="KEZ77647.1"/>
    <property type="molecule type" value="Genomic_DNA"/>
</dbReference>
<dbReference type="AlphaFoldDB" id="A0A084ILR3"/>
<dbReference type="PROSITE" id="PS51078">
    <property type="entry name" value="ICLR_ED"/>
    <property type="match status" value="1"/>
</dbReference>
<accession>A0A084ILR3</accession>
<dbReference type="STRING" id="1304275.C41B8_08680"/>
<dbReference type="PROSITE" id="PS51077">
    <property type="entry name" value="HTH_ICLR"/>
    <property type="match status" value="1"/>
</dbReference>
<dbReference type="Gene3D" id="1.10.10.10">
    <property type="entry name" value="Winged helix-like DNA-binding domain superfamily/Winged helix DNA-binding domain"/>
    <property type="match status" value="1"/>
</dbReference>
<dbReference type="Proteomes" id="UP000028302">
    <property type="component" value="Unassembled WGS sequence"/>
</dbReference>
<dbReference type="InterPro" id="IPR029016">
    <property type="entry name" value="GAF-like_dom_sf"/>
</dbReference>
<reference evidence="6 7" key="1">
    <citation type="submission" date="2013-03" db="EMBL/GenBank/DDBJ databases">
        <title>Salinisphaera hydrothermalis C41B8 Genome Sequencing.</title>
        <authorList>
            <person name="Li C."/>
            <person name="Lai Q."/>
            <person name="Shao Z."/>
        </authorList>
    </citation>
    <scope>NUCLEOTIDE SEQUENCE [LARGE SCALE GENOMIC DNA]</scope>
    <source>
        <strain evidence="6 7">C41B8</strain>
    </source>
</reference>
<evidence type="ECO:0000313" key="6">
    <source>
        <dbReference type="EMBL" id="KEZ77647.1"/>
    </source>
</evidence>
<evidence type="ECO:0000259" key="4">
    <source>
        <dbReference type="PROSITE" id="PS51077"/>
    </source>
</evidence>
<evidence type="ECO:0000259" key="5">
    <source>
        <dbReference type="PROSITE" id="PS51078"/>
    </source>
</evidence>
<dbReference type="GO" id="GO:0003677">
    <property type="term" value="F:DNA binding"/>
    <property type="evidence" value="ECO:0007669"/>
    <property type="project" value="UniProtKB-KW"/>
</dbReference>
<dbReference type="InterPro" id="IPR005471">
    <property type="entry name" value="Tscrpt_reg_IclR_N"/>
</dbReference>